<feature type="transmembrane region" description="Helical" evidence="1">
    <location>
        <begin position="122"/>
        <end position="140"/>
    </location>
</feature>
<reference evidence="3" key="1">
    <citation type="submission" date="2016-11" db="EMBL/GenBank/DDBJ databases">
        <authorList>
            <person name="Sisinthy S."/>
            <person name="Ara S."/>
            <person name="Gundlapally S.R."/>
        </authorList>
    </citation>
    <scope>NUCLEOTIDE SEQUENCE [LARGE SCALE GENOMIC DNA]</scope>
    <source>
        <strain evidence="3">V1-41</strain>
    </source>
</reference>
<keyword evidence="1" id="KW-0472">Membrane</keyword>
<accession>A0A2P5TR28</accession>
<evidence type="ECO:0000313" key="2">
    <source>
        <dbReference type="EMBL" id="PPL18195.1"/>
    </source>
</evidence>
<evidence type="ECO:0000313" key="3">
    <source>
        <dbReference type="Proteomes" id="UP000242231"/>
    </source>
</evidence>
<keyword evidence="1" id="KW-1133">Transmembrane helix</keyword>
<feature type="transmembrane region" description="Helical" evidence="1">
    <location>
        <begin position="55"/>
        <end position="73"/>
    </location>
</feature>
<feature type="transmembrane region" description="Helical" evidence="1">
    <location>
        <begin position="146"/>
        <end position="165"/>
    </location>
</feature>
<keyword evidence="1" id="KW-0812">Transmembrane</keyword>
<name>A0A2P5TR28_9GAMM</name>
<dbReference type="OrthoDB" id="5587028at2"/>
<feature type="transmembrane region" description="Helical" evidence="1">
    <location>
        <begin position="177"/>
        <end position="201"/>
    </location>
</feature>
<dbReference type="EMBL" id="MPZM01000002">
    <property type="protein sequence ID" value="PPL18195.1"/>
    <property type="molecule type" value="Genomic_DNA"/>
</dbReference>
<feature type="transmembrane region" description="Helical" evidence="1">
    <location>
        <begin position="28"/>
        <end position="48"/>
    </location>
</feature>
<proteinExistence type="predicted"/>
<keyword evidence="3" id="KW-1185">Reference proteome</keyword>
<evidence type="ECO:0000256" key="1">
    <source>
        <dbReference type="SAM" id="Phobius"/>
    </source>
</evidence>
<gene>
    <name evidence="2" type="ORF">UN63_01390</name>
</gene>
<feature type="transmembrane region" description="Helical" evidence="1">
    <location>
        <begin position="213"/>
        <end position="237"/>
    </location>
</feature>
<sequence>MGVDLLMQTLLPAMFAGAIGWWRPPAFWWLAGLAVWVTIGWASGWYLLPTKGTQWLPFALWAVALSELLPGLWRRVLSPLLTSGVFLLALWPLLGRYPEALLGLVVFWLWQGWREWRGDTGRVGLGFTAGGGAFAITVAIGGSLLLAQLSGSLAVLAGLLWLSGLTRKVSDRYLTGAYVLLLTLCWQYIPMDWWLVALALVPPLVEQGLRHKGVWWSALAAVVSAVLVGALGLWLVWPQDSLY</sequence>
<protein>
    <submittedName>
        <fullName evidence="2">Uncharacterized protein</fullName>
    </submittedName>
</protein>
<dbReference type="Proteomes" id="UP000242231">
    <property type="component" value="Unassembled WGS sequence"/>
</dbReference>
<dbReference type="RefSeq" id="WP_104485003.1">
    <property type="nucleotide sequence ID" value="NZ_BMYB01000006.1"/>
</dbReference>
<feature type="transmembrane region" description="Helical" evidence="1">
    <location>
        <begin position="85"/>
        <end position="110"/>
    </location>
</feature>
<dbReference type="AlphaFoldDB" id="A0A2P5TR28"/>
<organism evidence="2 3">
    <name type="scientific">Oceanisphaera arctica</name>
    <dbReference type="NCBI Taxonomy" id="641510"/>
    <lineage>
        <taxon>Bacteria</taxon>
        <taxon>Pseudomonadati</taxon>
        <taxon>Pseudomonadota</taxon>
        <taxon>Gammaproteobacteria</taxon>
        <taxon>Aeromonadales</taxon>
        <taxon>Aeromonadaceae</taxon>
        <taxon>Oceanisphaera</taxon>
    </lineage>
</organism>
<comment type="caution">
    <text evidence="2">The sequence shown here is derived from an EMBL/GenBank/DDBJ whole genome shotgun (WGS) entry which is preliminary data.</text>
</comment>